<dbReference type="InterPro" id="IPR025669">
    <property type="entry name" value="AAA_dom"/>
</dbReference>
<dbReference type="SUPFAM" id="SSF52540">
    <property type="entry name" value="P-loop containing nucleoside triphosphate hydrolases"/>
    <property type="match status" value="1"/>
</dbReference>
<evidence type="ECO:0000256" key="11">
    <source>
        <dbReference type="ARBA" id="ARBA00022840"/>
    </source>
</evidence>
<evidence type="ECO:0000313" key="21">
    <source>
        <dbReference type="EMBL" id="UWZ87065.1"/>
    </source>
</evidence>
<keyword evidence="11" id="KW-0067">ATP-binding</keyword>
<keyword evidence="10" id="KW-0418">Kinase</keyword>
<comment type="similarity">
    <text evidence="2">Belongs to the CpsD/CapB family.</text>
</comment>
<dbReference type="AlphaFoldDB" id="A0A9J7BX32"/>
<dbReference type="InterPro" id="IPR050445">
    <property type="entry name" value="Bact_polysacc_biosynth/exp"/>
</dbReference>
<keyword evidence="12 17" id="KW-1133">Transmembrane helix</keyword>
<dbReference type="CDD" id="cd05387">
    <property type="entry name" value="BY-kinase"/>
    <property type="match status" value="1"/>
</dbReference>
<evidence type="ECO:0000256" key="17">
    <source>
        <dbReference type="SAM" id="Phobius"/>
    </source>
</evidence>
<dbReference type="InterPro" id="IPR027417">
    <property type="entry name" value="P-loop_NTPase"/>
</dbReference>
<protein>
    <recommendedName>
        <fullName evidence="4">non-specific protein-tyrosine kinase</fullName>
        <ecNumber evidence="4">2.7.10.2</ecNumber>
    </recommendedName>
</protein>
<evidence type="ECO:0000256" key="12">
    <source>
        <dbReference type="ARBA" id="ARBA00022989"/>
    </source>
</evidence>
<comment type="subcellular location">
    <subcellularLocation>
        <location evidence="1">Cell inner membrane</location>
        <topology evidence="1">Multi-pass membrane protein</topology>
    </subcellularLocation>
</comment>
<evidence type="ECO:0000256" key="1">
    <source>
        <dbReference type="ARBA" id="ARBA00004429"/>
    </source>
</evidence>
<dbReference type="GO" id="GO:0005886">
    <property type="term" value="C:plasma membrane"/>
    <property type="evidence" value="ECO:0007669"/>
    <property type="project" value="UniProtKB-SubCell"/>
</dbReference>
<evidence type="ECO:0000256" key="9">
    <source>
        <dbReference type="ARBA" id="ARBA00022741"/>
    </source>
</evidence>
<keyword evidence="22" id="KW-1185">Reference proteome</keyword>
<evidence type="ECO:0000313" key="22">
    <source>
        <dbReference type="Proteomes" id="UP001059380"/>
    </source>
</evidence>
<evidence type="ECO:0000256" key="10">
    <source>
        <dbReference type="ARBA" id="ARBA00022777"/>
    </source>
</evidence>
<evidence type="ECO:0000256" key="14">
    <source>
        <dbReference type="ARBA" id="ARBA00023137"/>
    </source>
</evidence>
<feature type="domain" description="Polysaccharide chain length determinant N-terminal" evidence="18">
    <location>
        <begin position="30"/>
        <end position="124"/>
    </location>
</feature>
<dbReference type="EC" id="2.7.10.2" evidence="4"/>
<keyword evidence="7 21" id="KW-0808">Transferase</keyword>
<feature type="transmembrane region" description="Helical" evidence="17">
    <location>
        <begin position="460"/>
        <end position="480"/>
    </location>
</feature>
<evidence type="ECO:0000256" key="13">
    <source>
        <dbReference type="ARBA" id="ARBA00023136"/>
    </source>
</evidence>
<comment type="catalytic activity">
    <reaction evidence="15">
        <text>L-tyrosyl-[protein] + ATP = O-phospho-L-tyrosyl-[protein] + ADP + H(+)</text>
        <dbReference type="Rhea" id="RHEA:10596"/>
        <dbReference type="Rhea" id="RHEA-COMP:10136"/>
        <dbReference type="Rhea" id="RHEA-COMP:20101"/>
        <dbReference type="ChEBI" id="CHEBI:15378"/>
        <dbReference type="ChEBI" id="CHEBI:30616"/>
        <dbReference type="ChEBI" id="CHEBI:46858"/>
        <dbReference type="ChEBI" id="CHEBI:61978"/>
        <dbReference type="ChEBI" id="CHEBI:456216"/>
        <dbReference type="EC" id="2.7.10.2"/>
    </reaction>
</comment>
<evidence type="ECO:0000256" key="4">
    <source>
        <dbReference type="ARBA" id="ARBA00011903"/>
    </source>
</evidence>
<evidence type="ECO:0000256" key="7">
    <source>
        <dbReference type="ARBA" id="ARBA00022679"/>
    </source>
</evidence>
<organism evidence="21 22">
    <name type="scientific">Occallatibacter riparius</name>
    <dbReference type="NCBI Taxonomy" id="1002689"/>
    <lineage>
        <taxon>Bacteria</taxon>
        <taxon>Pseudomonadati</taxon>
        <taxon>Acidobacteriota</taxon>
        <taxon>Terriglobia</taxon>
        <taxon>Terriglobales</taxon>
        <taxon>Acidobacteriaceae</taxon>
        <taxon>Occallatibacter</taxon>
    </lineage>
</organism>
<dbReference type="PANTHER" id="PTHR32309:SF13">
    <property type="entry name" value="FERRIC ENTEROBACTIN TRANSPORT PROTEIN FEPE"/>
    <property type="match status" value="1"/>
</dbReference>
<evidence type="ECO:0000256" key="2">
    <source>
        <dbReference type="ARBA" id="ARBA00007316"/>
    </source>
</evidence>
<dbReference type="Gene3D" id="3.40.50.300">
    <property type="entry name" value="P-loop containing nucleotide triphosphate hydrolases"/>
    <property type="match status" value="1"/>
</dbReference>
<dbReference type="EMBL" id="CP093313">
    <property type="protein sequence ID" value="UWZ87065.1"/>
    <property type="molecule type" value="Genomic_DNA"/>
</dbReference>
<evidence type="ECO:0000259" key="18">
    <source>
        <dbReference type="Pfam" id="PF02706"/>
    </source>
</evidence>
<name>A0A9J7BX32_9BACT</name>
<keyword evidence="8 17" id="KW-0812">Transmembrane</keyword>
<keyword evidence="6" id="KW-0997">Cell inner membrane</keyword>
<evidence type="ECO:0000256" key="15">
    <source>
        <dbReference type="ARBA" id="ARBA00051245"/>
    </source>
</evidence>
<evidence type="ECO:0000256" key="3">
    <source>
        <dbReference type="ARBA" id="ARBA00008883"/>
    </source>
</evidence>
<feature type="domain" description="Tyrosine-protein kinase G-rich" evidence="20">
    <location>
        <begin position="412"/>
        <end position="479"/>
    </location>
</feature>
<dbReference type="InterPro" id="IPR003856">
    <property type="entry name" value="LPS_length_determ_N"/>
</dbReference>
<sequence>MPPASRLLPQQVGLSPATFAASEEPKAAASFDIFEPLRVIWRRRLCLYISIPAVFILAVATSFLMPAKYTATSRLQLVTQQTGQLSVGDPTSANAAVFDSFATLQTDVTLMESDSLALQVIKELNLADTKEFAFKPRLNTAEARRQMALPLEQSPLKRAEILAKYKKGLKVDILPGARLISVSYSSSNPEMAAAIVNKLVNDFVDYDIRGRYDATIRATTFLRRQLVELKSEVETSQQRVVDLQKESGMFSADKGQTIVESGLEQLNKDVITAEGNRVTKQAIYNMARTGDVEAMANLVGTSGVGGGAQQPQNWTPLITHLKQQMDDLNVQYAQAATEYGSAHPKLIELKEKKQALEATIQSELANITKSAKSDYELALSQEQATRRKMVEQEALASQMNDRAIAYNIAKNEADSSRTLYEALLQKLKEAEVLAGLRSSGLNVVDPAAVPGSPAKPALRVFMAGGLAGGIVIGILLAFLLESTDHRLRTLLEIETAAQGPLLGVIPQDQLSRASQASRVLKAYGTSSATRLLPAAVDEPEEEAHDIAEAFRWVRTSLVMRGGGGIPRTLMIASASANEGKSFTALNLAGVLTENRNKVLLVDADLRRANLSRILNRESEIGLSETLRGVTVGSPMVQIESIAGLTFLPAGAILKSPAELLSSTKMLRLLEEWRRDFNYVVIDTPPLLPVVDALVLSRRVDSVIVVARSAFTQRASISRAIRLLKNAGVTYSVLANDVETRSQEYTQFYGRYEATAR</sequence>
<evidence type="ECO:0000256" key="5">
    <source>
        <dbReference type="ARBA" id="ARBA00022475"/>
    </source>
</evidence>
<dbReference type="Pfam" id="PF13614">
    <property type="entry name" value="AAA_31"/>
    <property type="match status" value="1"/>
</dbReference>
<keyword evidence="5" id="KW-1003">Cell membrane</keyword>
<feature type="coiled-coil region" evidence="16">
    <location>
        <begin position="318"/>
        <end position="366"/>
    </location>
</feature>
<gene>
    <name evidence="21" type="ORF">MOP44_24540</name>
</gene>
<evidence type="ECO:0000259" key="19">
    <source>
        <dbReference type="Pfam" id="PF13614"/>
    </source>
</evidence>
<proteinExistence type="inferred from homology"/>
<dbReference type="InterPro" id="IPR005702">
    <property type="entry name" value="Wzc-like_C"/>
</dbReference>
<evidence type="ECO:0000256" key="8">
    <source>
        <dbReference type="ARBA" id="ARBA00022692"/>
    </source>
</evidence>
<dbReference type="NCBIfam" id="TIGR01007">
    <property type="entry name" value="eps_fam"/>
    <property type="match status" value="1"/>
</dbReference>
<dbReference type="GO" id="GO:0004715">
    <property type="term" value="F:non-membrane spanning protein tyrosine kinase activity"/>
    <property type="evidence" value="ECO:0007669"/>
    <property type="project" value="UniProtKB-EC"/>
</dbReference>
<dbReference type="PANTHER" id="PTHR32309">
    <property type="entry name" value="TYROSINE-PROTEIN KINASE"/>
    <property type="match status" value="1"/>
</dbReference>
<dbReference type="GO" id="GO:0005524">
    <property type="term" value="F:ATP binding"/>
    <property type="evidence" value="ECO:0007669"/>
    <property type="project" value="UniProtKB-KW"/>
</dbReference>
<evidence type="ECO:0000256" key="6">
    <source>
        <dbReference type="ARBA" id="ARBA00022519"/>
    </source>
</evidence>
<feature type="domain" description="AAA" evidence="19">
    <location>
        <begin position="579"/>
        <end position="710"/>
    </location>
</feature>
<comment type="similarity">
    <text evidence="3">Belongs to the etk/wzc family.</text>
</comment>
<dbReference type="KEGG" id="orp:MOP44_24540"/>
<dbReference type="Proteomes" id="UP001059380">
    <property type="component" value="Chromosome"/>
</dbReference>
<dbReference type="InterPro" id="IPR032807">
    <property type="entry name" value="GNVR"/>
</dbReference>
<feature type="transmembrane region" description="Helical" evidence="17">
    <location>
        <begin position="45"/>
        <end position="65"/>
    </location>
</feature>
<keyword evidence="9" id="KW-0547">Nucleotide-binding</keyword>
<evidence type="ECO:0000256" key="16">
    <source>
        <dbReference type="SAM" id="Coils"/>
    </source>
</evidence>
<evidence type="ECO:0000259" key="20">
    <source>
        <dbReference type="Pfam" id="PF13807"/>
    </source>
</evidence>
<accession>A0A9J7BX32</accession>
<keyword evidence="14" id="KW-0829">Tyrosine-protein kinase</keyword>
<keyword evidence="16" id="KW-0175">Coiled coil</keyword>
<keyword evidence="13 17" id="KW-0472">Membrane</keyword>
<dbReference type="Pfam" id="PF02706">
    <property type="entry name" value="Wzz"/>
    <property type="match status" value="1"/>
</dbReference>
<dbReference type="Pfam" id="PF13807">
    <property type="entry name" value="GNVR"/>
    <property type="match status" value="1"/>
</dbReference>
<reference evidence="21" key="1">
    <citation type="submission" date="2021-04" db="EMBL/GenBank/DDBJ databases">
        <title>Phylogenetic analysis of Acidobacteriaceae.</title>
        <authorList>
            <person name="Qiu L."/>
            <person name="Zhang Q."/>
        </authorList>
    </citation>
    <scope>NUCLEOTIDE SEQUENCE</scope>
    <source>
        <strain evidence="21">DSM 25168</strain>
    </source>
</reference>